<feature type="non-terminal residue" evidence="32">
    <location>
        <position position="880"/>
    </location>
</feature>
<evidence type="ECO:0000256" key="12">
    <source>
        <dbReference type="ARBA" id="ARBA00023136"/>
    </source>
</evidence>
<evidence type="ECO:0000256" key="11">
    <source>
        <dbReference type="ARBA" id="ARBA00023065"/>
    </source>
</evidence>
<dbReference type="InterPro" id="IPR019594">
    <property type="entry name" value="Glu/Gly-bd"/>
</dbReference>
<dbReference type="EMBL" id="WBNI01003120">
    <property type="protein sequence ID" value="NXD73600.1"/>
    <property type="molecule type" value="Genomic_DNA"/>
</dbReference>
<evidence type="ECO:0000256" key="23">
    <source>
        <dbReference type="ARBA" id="ARBA00061439"/>
    </source>
</evidence>
<feature type="transmembrane region" description="Helical" evidence="29">
    <location>
        <begin position="480"/>
        <end position="500"/>
    </location>
</feature>
<dbReference type="SMART" id="SM00918">
    <property type="entry name" value="Lig_chan-Glu_bd"/>
    <property type="match status" value="1"/>
</dbReference>
<dbReference type="AlphaFoldDB" id="A0A851YLS3"/>
<keyword evidence="5" id="KW-0732">Signal</keyword>
<keyword evidence="33" id="KW-1185">Reference proteome</keyword>
<evidence type="ECO:0000256" key="1">
    <source>
        <dbReference type="ARBA" id="ARBA00004651"/>
    </source>
</evidence>
<dbReference type="Proteomes" id="UP000637704">
    <property type="component" value="Unassembled WGS sequence"/>
</dbReference>
<evidence type="ECO:0000256" key="21">
    <source>
        <dbReference type="ARBA" id="ARBA00036239"/>
    </source>
</evidence>
<dbReference type="GO" id="GO:0004972">
    <property type="term" value="F:NMDA glutamate receptor activity"/>
    <property type="evidence" value="ECO:0007669"/>
    <property type="project" value="UniProtKB-ARBA"/>
</dbReference>
<feature type="non-terminal residue" evidence="32">
    <location>
        <position position="1"/>
    </location>
</feature>
<evidence type="ECO:0000259" key="30">
    <source>
        <dbReference type="SMART" id="SM00079"/>
    </source>
</evidence>
<evidence type="ECO:0000256" key="22">
    <source>
        <dbReference type="ARBA" id="ARBA00036634"/>
    </source>
</evidence>
<keyword evidence="3" id="KW-1003">Cell membrane</keyword>
<dbReference type="GO" id="GO:0045211">
    <property type="term" value="C:postsynaptic membrane"/>
    <property type="evidence" value="ECO:0007669"/>
    <property type="project" value="UniProtKB-SubCell"/>
</dbReference>
<keyword evidence="6" id="KW-0106">Calcium</keyword>
<evidence type="ECO:0000256" key="6">
    <source>
        <dbReference type="ARBA" id="ARBA00022837"/>
    </source>
</evidence>
<evidence type="ECO:0000256" key="14">
    <source>
        <dbReference type="ARBA" id="ARBA00023170"/>
    </source>
</evidence>
<evidence type="ECO:0000256" key="26">
    <source>
        <dbReference type="ARBA" id="ARBA00076873"/>
    </source>
</evidence>
<dbReference type="Gene3D" id="3.40.190.10">
    <property type="entry name" value="Periplasmic binding protein-like II"/>
    <property type="match status" value="2"/>
</dbReference>
<dbReference type="InterPro" id="IPR001320">
    <property type="entry name" value="Iontro_rcpt_C"/>
</dbReference>
<evidence type="ECO:0000256" key="9">
    <source>
        <dbReference type="ARBA" id="ARBA00023018"/>
    </source>
</evidence>
<keyword evidence="13" id="KW-1015">Disulfide bond</keyword>
<keyword evidence="18" id="KW-0407">Ion channel</keyword>
<comment type="similarity">
    <text evidence="23">Belongs to the glutamate-gated ion channel (TC 1.A.10.1) family. NR3A/GRIN3A subfamily.</text>
</comment>
<keyword evidence="16" id="KW-0628">Postsynaptic cell membrane</keyword>
<keyword evidence="9" id="KW-0770">Synapse</keyword>
<keyword evidence="2" id="KW-0813">Transport</keyword>
<comment type="subcellular location">
    <subcellularLocation>
        <location evidence="1">Cell membrane</location>
        <topology evidence="1">Multi-pass membrane protein</topology>
    </subcellularLocation>
    <subcellularLocation>
        <location evidence="19">Postsynaptic cell membrane</location>
    </subcellularLocation>
    <subcellularLocation>
        <location evidence="20">Postsynaptic density</location>
    </subcellularLocation>
</comment>
<evidence type="ECO:0000256" key="13">
    <source>
        <dbReference type="ARBA" id="ARBA00023157"/>
    </source>
</evidence>
<dbReference type="SUPFAM" id="SSF53850">
    <property type="entry name" value="Periplasmic binding protein-like II"/>
    <property type="match status" value="1"/>
</dbReference>
<comment type="subunit">
    <text evidence="24">Heterotetramer. Forms heterotetrameric channels composed of two GluN1/zeta subunits (GRIN1), and two identical GluN3 subunits (GRIN3A or GRIN3B) (in vitro). Can also form heterotetrameric channels that contain at least two GluN1 subunits and at least a combination of one GluN2 and one GluN3 subunits (in vitro). Does not form functional homomeric channels. Found in a complex with GRIN1, GRIN2A or GRIN2B and PPP2CB. Probably interacts with PPP2CB. No complex with PPP2CB is detected when NMDARs are stimulated by NMDA. Interacts (via C-terminus) with GIT1, but not with GRIA1/GluA1, nor with synaptophysin/SYP; this interaction competes with GIT1 interaction with ARHGEF7/beta-PIX.</text>
</comment>
<evidence type="ECO:0000313" key="33">
    <source>
        <dbReference type="Proteomes" id="UP000637704"/>
    </source>
</evidence>
<dbReference type="Pfam" id="PF00060">
    <property type="entry name" value="Lig_chan"/>
    <property type="match status" value="1"/>
</dbReference>
<dbReference type="InterPro" id="IPR028082">
    <property type="entry name" value="Peripla_BP_I"/>
</dbReference>
<dbReference type="FunFam" id="3.40.190.10:FF:000045">
    <property type="entry name" value="Putative glutamate receptor ionotropic NMDA 3A"/>
    <property type="match status" value="1"/>
</dbReference>
<organism evidence="32 33">
    <name type="scientific">Eolophus roseicapilla</name>
    <name type="common">Galah cockatoo</name>
    <name type="synonym">Cacatua roseicapilla</name>
    <dbReference type="NCBI Taxonomy" id="176039"/>
    <lineage>
        <taxon>Eukaryota</taxon>
        <taxon>Metazoa</taxon>
        <taxon>Chordata</taxon>
        <taxon>Craniata</taxon>
        <taxon>Vertebrata</taxon>
        <taxon>Euteleostomi</taxon>
        <taxon>Archelosauria</taxon>
        <taxon>Archosauria</taxon>
        <taxon>Dinosauria</taxon>
        <taxon>Saurischia</taxon>
        <taxon>Theropoda</taxon>
        <taxon>Coelurosauria</taxon>
        <taxon>Aves</taxon>
        <taxon>Neognathae</taxon>
        <taxon>Neoaves</taxon>
        <taxon>Telluraves</taxon>
        <taxon>Australaves</taxon>
        <taxon>Psittaciformes</taxon>
        <taxon>Cacatuidae</taxon>
        <taxon>Eolophus</taxon>
    </lineage>
</organism>
<dbReference type="GO" id="GO:0014069">
    <property type="term" value="C:postsynaptic density"/>
    <property type="evidence" value="ECO:0007669"/>
    <property type="project" value="UniProtKB-SubCell"/>
</dbReference>
<evidence type="ECO:0000256" key="15">
    <source>
        <dbReference type="ARBA" id="ARBA00023180"/>
    </source>
</evidence>
<dbReference type="FunFam" id="3.40.190.10:FF:000066">
    <property type="entry name" value="Glutamate receptor ionotropic, NMDA 3A"/>
    <property type="match status" value="1"/>
</dbReference>
<evidence type="ECO:0000256" key="4">
    <source>
        <dbReference type="ARBA" id="ARBA00022692"/>
    </source>
</evidence>
<evidence type="ECO:0000256" key="7">
    <source>
        <dbReference type="ARBA" id="ARBA00022842"/>
    </source>
</evidence>
<evidence type="ECO:0000256" key="27">
    <source>
        <dbReference type="ARBA" id="ARBA00081135"/>
    </source>
</evidence>
<proteinExistence type="inferred from homology"/>
<keyword evidence="10 28" id="KW-0175">Coiled coil</keyword>
<evidence type="ECO:0000259" key="31">
    <source>
        <dbReference type="SMART" id="SM00918"/>
    </source>
</evidence>
<feature type="transmembrane region" description="Helical" evidence="29">
    <location>
        <begin position="436"/>
        <end position="459"/>
    </location>
</feature>
<evidence type="ECO:0000256" key="19">
    <source>
        <dbReference type="ARBA" id="ARBA00034100"/>
    </source>
</evidence>
<comment type="catalytic activity">
    <reaction evidence="22">
        <text>Ca(2+)(in) = Ca(2+)(out)</text>
        <dbReference type="Rhea" id="RHEA:29671"/>
        <dbReference type="ChEBI" id="CHEBI:29108"/>
    </reaction>
</comment>
<evidence type="ECO:0000256" key="8">
    <source>
        <dbReference type="ARBA" id="ARBA00022989"/>
    </source>
</evidence>
<dbReference type="Pfam" id="PF10613">
    <property type="entry name" value="Lig_chan-Glu_bd"/>
    <property type="match status" value="1"/>
</dbReference>
<comment type="caution">
    <text evidence="32">The sequence shown here is derived from an EMBL/GenBank/DDBJ whole genome shotgun (WGS) entry which is preliminary data.</text>
</comment>
<evidence type="ECO:0000256" key="16">
    <source>
        <dbReference type="ARBA" id="ARBA00023257"/>
    </source>
</evidence>
<evidence type="ECO:0000256" key="29">
    <source>
        <dbReference type="SAM" id="Phobius"/>
    </source>
</evidence>
<keyword evidence="11" id="KW-0406">Ion transport</keyword>
<evidence type="ECO:0000256" key="17">
    <source>
        <dbReference type="ARBA" id="ARBA00023286"/>
    </source>
</evidence>
<evidence type="ECO:0000256" key="24">
    <source>
        <dbReference type="ARBA" id="ARBA00063528"/>
    </source>
</evidence>
<name>A0A851YLS3_EOLRO</name>
<dbReference type="Gene3D" id="1.10.287.70">
    <property type="match status" value="1"/>
</dbReference>
<protein>
    <recommendedName>
        <fullName evidence="25">Glutamate receptor ionotropic, NMDA 3A</fullName>
    </recommendedName>
    <alternativeName>
        <fullName evidence="27">N-methyl-D-aspartate receptor subtype 3A</fullName>
    </alternativeName>
    <alternativeName>
        <fullName evidence="26">NMDAR-L</fullName>
    </alternativeName>
</protein>
<accession>A0A851YLS3</accession>
<dbReference type="SMART" id="SM00079">
    <property type="entry name" value="PBPe"/>
    <property type="match status" value="1"/>
</dbReference>
<evidence type="ECO:0000313" key="32">
    <source>
        <dbReference type="EMBL" id="NXD73600.1"/>
    </source>
</evidence>
<evidence type="ECO:0000256" key="18">
    <source>
        <dbReference type="ARBA" id="ARBA00023303"/>
    </source>
</evidence>
<evidence type="ECO:0000256" key="10">
    <source>
        <dbReference type="ARBA" id="ARBA00023054"/>
    </source>
</evidence>
<evidence type="ECO:0000256" key="2">
    <source>
        <dbReference type="ARBA" id="ARBA00022448"/>
    </source>
</evidence>
<keyword evidence="12 29" id="KW-0472">Membrane</keyword>
<evidence type="ECO:0000256" key="20">
    <source>
        <dbReference type="ARBA" id="ARBA00034105"/>
    </source>
</evidence>
<dbReference type="SUPFAM" id="SSF53822">
    <property type="entry name" value="Periplasmic binding protein-like I"/>
    <property type="match status" value="1"/>
</dbReference>
<keyword evidence="15" id="KW-0325">Glycoprotein</keyword>
<evidence type="ECO:0000256" key="25">
    <source>
        <dbReference type="ARBA" id="ARBA00071536"/>
    </source>
</evidence>
<keyword evidence="7" id="KW-0460">Magnesium</keyword>
<evidence type="ECO:0000256" key="5">
    <source>
        <dbReference type="ARBA" id="ARBA00022729"/>
    </source>
</evidence>
<feature type="domain" description="Ionotropic glutamate receptor L-glutamate and glycine-binding" evidence="31">
    <location>
        <begin position="336"/>
        <end position="389"/>
    </location>
</feature>
<keyword evidence="14" id="KW-0675">Receptor</keyword>
<feature type="domain" description="Ionotropic glutamate receptor C-terminal" evidence="30">
    <location>
        <begin position="327"/>
        <end position="678"/>
    </location>
</feature>
<gene>
    <name evidence="32" type="primary">Grin3a</name>
    <name evidence="32" type="ORF">EOLROS_R14218</name>
</gene>
<evidence type="ECO:0000256" key="28">
    <source>
        <dbReference type="SAM" id="Coils"/>
    </source>
</evidence>
<feature type="coiled-coil region" evidence="28">
    <location>
        <begin position="830"/>
        <end position="871"/>
    </location>
</feature>
<comment type="catalytic activity">
    <reaction evidence="21">
        <text>Na(+)(in) = Na(+)(out)</text>
        <dbReference type="Rhea" id="RHEA:34963"/>
        <dbReference type="ChEBI" id="CHEBI:29101"/>
    </reaction>
</comment>
<sequence length="880" mass="99559">NPLHLQMSLENSPSSDADVTFSILAMNNWYNFSLMLCQEEWNITDFLFLTQQSSKFHLGSIINITANLTSASDLLNYLQFYLESIKDTTSTMVMFGCDMEKTRRIFEITTQFGVMPPELHWIIGDSQNVEELRTEGLPLGLIAHGKTTQSVFEHYVQDAMELVARAVAAATMIQPELALIPSTMNCMDTDERNITSGQYLSKFLANTTFDGLSGHIKVKGSSIVSSENNFFIWNLQHDPVGNPMWTRLGSWQEGKIIMDYGIWPEQAQRHKNHMQHPTRLHLRVVTLIEHPFVFTRDVDDEGLCPAGQLCLDPLTNDSAVLNNLFETLQGGNDTIPIELKKCCYGYCIDLLEKLAEDMNFDFDLYIVGDGKYGAWKNGHWTGLVGDLLAGTAHMAVTSFSINTARSQVIDFTSPFFSTSLGILVRTKDTAAPIGAFMWPLHWTMWLGIFVALHITAIFLTLYEWKSPFGMTPKGRNRNKVFSFSSALNVCYAILFGRTAAIKPPKCWTGRWRHTVHCLFCGHQVQNTSKNKARLPLCQQQMTLLIVISSSQLHHPSQGFRFGTVRESSAEDYVRQSFPEMHEYMRRYNVPATPDGVAYLKMHGSEMVMGFPLSVSLTPQNISIDADCKLLTVGKPFAIEGYGIGLPPNSPLTSNISDLISQYKSHGFMDVLHDKWYKVVPCGKRSFAVTEVNQASLLISHASGDFCITSQVAKQKDIHQLIQRFLPLRELMAVPTLRLLRHQTERLHRALNSSFIEDKRQHKTKRVEKRSHVGNSQHAVWNTANLGNSHRKKYICADKGQNEVMIRQHQDIPLPPVKRETPASLTTNGKAESLNIARMSVVEELTELEKQIEIIKQELQLAMDRKSELEEYQRTSRTAEP</sequence>
<keyword evidence="8 29" id="KW-1133">Transmembrane helix</keyword>
<evidence type="ECO:0000256" key="3">
    <source>
        <dbReference type="ARBA" id="ARBA00022475"/>
    </source>
</evidence>
<dbReference type="InterPro" id="IPR015683">
    <property type="entry name" value="Ionotropic_Glu_rcpt"/>
</dbReference>
<dbReference type="CDD" id="cd13720">
    <property type="entry name" value="PBP2_iGluR_NMDA_Nr3"/>
    <property type="match status" value="1"/>
</dbReference>
<keyword evidence="17" id="KW-1071">Ligand-gated ion channel</keyword>
<dbReference type="Gene3D" id="3.40.50.2300">
    <property type="match status" value="1"/>
</dbReference>
<dbReference type="FunFam" id="3.40.50.2300:FF:000128">
    <property type="entry name" value="Glutamate ionotropic receptor NMDA type subunit 3A"/>
    <property type="match status" value="1"/>
</dbReference>
<dbReference type="PANTHER" id="PTHR18966">
    <property type="entry name" value="IONOTROPIC GLUTAMATE RECEPTOR"/>
    <property type="match status" value="1"/>
</dbReference>
<reference evidence="32" key="1">
    <citation type="submission" date="2019-09" db="EMBL/GenBank/DDBJ databases">
        <title>Bird 10,000 Genomes (B10K) Project - Family phase.</title>
        <authorList>
            <person name="Zhang G."/>
        </authorList>
    </citation>
    <scope>NUCLEOTIDE SEQUENCE</scope>
    <source>
        <strain evidence="32">B10K-DU-025-06</strain>
        <tissue evidence="32">Mixed tissue sample</tissue>
    </source>
</reference>
<keyword evidence="4 29" id="KW-0812">Transmembrane</keyword>